<dbReference type="EMBL" id="CP001712">
    <property type="protein sequence ID" value="EAR14730.1"/>
    <property type="molecule type" value="Genomic_DNA"/>
</dbReference>
<dbReference type="Pfam" id="PF17784">
    <property type="entry name" value="Sulfotransfer_4"/>
    <property type="match status" value="1"/>
</dbReference>
<dbReference type="PANTHER" id="PTHR36978">
    <property type="entry name" value="P-LOOP CONTAINING NUCLEOTIDE TRIPHOSPHATE HYDROLASE"/>
    <property type="match status" value="1"/>
</dbReference>
<dbReference type="eggNOG" id="COG1216">
    <property type="taxonomic scope" value="Bacteria"/>
</dbReference>
<proteinExistence type="predicted"/>
<name>A4CM38_ROBBH</name>
<sequence length="226" mass="26401">MSIKIIGAGFPRTGTTTLKRSLETLGFQRVYHMKELLVNPDMLHYWKTLDQTGTTDWDGLYANYDATVDFPCYPWYKEHMERYPEARVILTVRDFESWYKSISSTVMKAGPQTPGEKIKMMGKLIASSRARKVVRCIKLFKDKFFAREFEGRFEDKAYAEAKWKEHLAEVKRYVPEDKLLVYDVRDGWKPLCAFLGVPEPAEPLPHLNKKENFKEMLPKLMKGQMA</sequence>
<dbReference type="HOGENOM" id="CLU_061199_2_0_10"/>
<dbReference type="PANTHER" id="PTHR36978:SF4">
    <property type="entry name" value="P-LOOP CONTAINING NUCLEOSIDE TRIPHOSPHATE HYDROLASE PROTEIN"/>
    <property type="match status" value="1"/>
</dbReference>
<evidence type="ECO:0008006" key="3">
    <source>
        <dbReference type="Google" id="ProtNLM"/>
    </source>
</evidence>
<protein>
    <recommendedName>
        <fullName evidence="3">Sulfotransferase family protein</fullName>
    </recommendedName>
</protein>
<gene>
    <name evidence="1" type="ordered locus">RB2501_10407</name>
</gene>
<reference evidence="1 2" key="1">
    <citation type="journal article" date="2009" name="J. Bacteriol.">
        <title>Complete genome sequence of Robiginitalea biformata HTCC2501.</title>
        <authorList>
            <person name="Oh H.M."/>
            <person name="Giovannoni S.J."/>
            <person name="Lee K."/>
            <person name="Ferriera S."/>
            <person name="Johnson J."/>
            <person name="Cho J.C."/>
        </authorList>
    </citation>
    <scope>NUCLEOTIDE SEQUENCE [LARGE SCALE GENOMIC DNA]</scope>
    <source>
        <strain evidence="2">ATCC BAA-864 / HTCC2501 / KCTC 12146</strain>
    </source>
</reference>
<evidence type="ECO:0000313" key="2">
    <source>
        <dbReference type="Proteomes" id="UP000009049"/>
    </source>
</evidence>
<dbReference type="RefSeq" id="WP_015754051.1">
    <property type="nucleotide sequence ID" value="NC_013222.1"/>
</dbReference>
<evidence type="ECO:0000313" key="1">
    <source>
        <dbReference type="EMBL" id="EAR14730.1"/>
    </source>
</evidence>
<dbReference type="SUPFAM" id="SSF52540">
    <property type="entry name" value="P-loop containing nucleoside triphosphate hydrolases"/>
    <property type="match status" value="1"/>
</dbReference>
<organism evidence="1 2">
    <name type="scientific">Robiginitalea biformata (strain ATCC BAA-864 / DSM 15991 / KCTC 12146 / HTCC2501)</name>
    <dbReference type="NCBI Taxonomy" id="313596"/>
    <lineage>
        <taxon>Bacteria</taxon>
        <taxon>Pseudomonadati</taxon>
        <taxon>Bacteroidota</taxon>
        <taxon>Flavobacteriia</taxon>
        <taxon>Flavobacteriales</taxon>
        <taxon>Flavobacteriaceae</taxon>
        <taxon>Robiginitalea</taxon>
    </lineage>
</organism>
<dbReference type="AlphaFoldDB" id="A4CM38"/>
<dbReference type="Proteomes" id="UP000009049">
    <property type="component" value="Chromosome"/>
</dbReference>
<dbReference type="KEGG" id="rbi:RB2501_10407"/>
<dbReference type="OrthoDB" id="285690at2"/>
<accession>A4CM38</accession>
<dbReference type="InterPro" id="IPR040632">
    <property type="entry name" value="Sulfotransfer_4"/>
</dbReference>
<keyword evidence="2" id="KW-1185">Reference proteome</keyword>
<dbReference type="Gene3D" id="3.40.50.300">
    <property type="entry name" value="P-loop containing nucleotide triphosphate hydrolases"/>
    <property type="match status" value="1"/>
</dbReference>
<dbReference type="InterPro" id="IPR027417">
    <property type="entry name" value="P-loop_NTPase"/>
</dbReference>
<dbReference type="STRING" id="313596.RB2501_10407"/>